<reference evidence="1 2" key="1">
    <citation type="journal article" date="2020" name="Cell">
        <title>Large-Scale Comparative Analyses of Tick Genomes Elucidate Their Genetic Diversity and Vector Capacities.</title>
        <authorList>
            <consortium name="Tick Genome and Microbiome Consortium (TIGMIC)"/>
            <person name="Jia N."/>
            <person name="Wang J."/>
            <person name="Shi W."/>
            <person name="Du L."/>
            <person name="Sun Y."/>
            <person name="Zhan W."/>
            <person name="Jiang J.F."/>
            <person name="Wang Q."/>
            <person name="Zhang B."/>
            <person name="Ji P."/>
            <person name="Bell-Sakyi L."/>
            <person name="Cui X.M."/>
            <person name="Yuan T.T."/>
            <person name="Jiang B.G."/>
            <person name="Yang W.F."/>
            <person name="Lam T.T."/>
            <person name="Chang Q.C."/>
            <person name="Ding S.J."/>
            <person name="Wang X.J."/>
            <person name="Zhu J.G."/>
            <person name="Ruan X.D."/>
            <person name="Zhao L."/>
            <person name="Wei J.T."/>
            <person name="Ye R.Z."/>
            <person name="Que T.C."/>
            <person name="Du C.H."/>
            <person name="Zhou Y.H."/>
            <person name="Cheng J.X."/>
            <person name="Dai P.F."/>
            <person name="Guo W.B."/>
            <person name="Han X.H."/>
            <person name="Huang E.J."/>
            <person name="Li L.F."/>
            <person name="Wei W."/>
            <person name="Gao Y.C."/>
            <person name="Liu J.Z."/>
            <person name="Shao H.Z."/>
            <person name="Wang X."/>
            <person name="Wang C.C."/>
            <person name="Yang T.C."/>
            <person name="Huo Q.B."/>
            <person name="Li W."/>
            <person name="Chen H.Y."/>
            <person name="Chen S.E."/>
            <person name="Zhou L.G."/>
            <person name="Ni X.B."/>
            <person name="Tian J.H."/>
            <person name="Sheng Y."/>
            <person name="Liu T."/>
            <person name="Pan Y.S."/>
            <person name="Xia L.Y."/>
            <person name="Li J."/>
            <person name="Zhao F."/>
            <person name="Cao W.C."/>
        </authorList>
    </citation>
    <scope>NUCLEOTIDE SEQUENCE [LARGE SCALE GENOMIC DNA]</scope>
    <source>
        <strain evidence="1">Iper-2018</strain>
    </source>
</reference>
<protein>
    <submittedName>
        <fullName evidence="1">Uncharacterized protein</fullName>
    </submittedName>
</protein>
<name>A0AC60PR37_IXOPE</name>
<organism evidence="1 2">
    <name type="scientific">Ixodes persulcatus</name>
    <name type="common">Taiga tick</name>
    <dbReference type="NCBI Taxonomy" id="34615"/>
    <lineage>
        <taxon>Eukaryota</taxon>
        <taxon>Metazoa</taxon>
        <taxon>Ecdysozoa</taxon>
        <taxon>Arthropoda</taxon>
        <taxon>Chelicerata</taxon>
        <taxon>Arachnida</taxon>
        <taxon>Acari</taxon>
        <taxon>Parasitiformes</taxon>
        <taxon>Ixodida</taxon>
        <taxon>Ixodoidea</taxon>
        <taxon>Ixodidae</taxon>
        <taxon>Ixodinae</taxon>
        <taxon>Ixodes</taxon>
    </lineage>
</organism>
<sequence>MASSPKIRRSPRTNSATPVKIVQWNCRGFRSRAKRANLRLFLSTLDSLPAVVALQEPGSGATLTNYITFQQDPSSCVCVHKNYTANLVDLELQTEYSYVMVTLLPLKKQDSPLHILNIYCSPRLKNVTFAALFSRALKAAGRDSLVIVGDFNAPSTLWGYVREEKRGRKLAELASTLGLTLHTDPAYPTRVGNSVTRDTCPDLTFTKNIRHADWANTEETLGSDHCLINITIRTKPLARPHAQARLPDWNKFRQSYINSASINEQGYHAWAQGLATHLRSTETHIQLSEATPEVDNHLLHLWEARHSLVRRWRRQKLNRKLKIRIAELTQRTAEYAVELADSNWVDRCNTAARQMSSRSPWRLFRALIDPTQTRAETQKHLQRAIHSFDGDTSKLACTLRDQYLCTQQDPRGPAYSYAGSENAGLDQPFQLHDLKAALAKMKRGTAPGRDMITVKLLANLPDPAYATLLAFINSIWLGEAPIPLEWKTALVTFIPKTGKAINTDNLRPISLTSCAGKLMETMVRDRLSEFLENQNVFADTMFGFRQHRSAQDVLLQLDREILNPVEYPLNDKAVLALDLQGAFDNVTHEIILHHLSQTNCGHNTFQYIKQFLSDRQSFIRIQDEEHGPYQLGTRGTPQGAVLSPLLFNLAMMKLPAQLAKVEGVQHALYADDITIWANHGSVGDIEANLQQAAEIVDAYARRCGLQCSTSKSEFVHIRPSPKCTTKMELSLASGPIPEHDEIRVLGLFIHKHRRVDTTLAKLRKVGDQVGRMVRRVSNKRGGLRCKDALRLAHAFVTSRVLYSTPYLHLRKFDETALEVLLRKMYKRALDLPMNTSNQRLMGLGDEERLRIPEVWRYALHVRPLPANMTRDDHSGRRLARAEALARHYGSKPGIFYVDASGPHHGGRYTAAVVHQNVLVNGLTFRAKDITHAEEIAIALAAADQDSRVIITDSRGACRNIEQGYIPLFAYRILKDSDYLGAPASRTIVWAPAHMGLEGNETADAAARALTLRATPSDPSEKDPEPNPALTFREITQLYQFGHAIYPKPCKGLTKAEERTLLRLYTKTLLCPAVLKHFDPAYTGKCPHCAEKSSDIFHMVWACQSTPNLVPKPNPTREDWEAALLDCSDLEGQKALVDRARAAAVANGLLY</sequence>
<dbReference type="EMBL" id="JABSTQ010010088">
    <property type="protein sequence ID" value="KAG0423554.1"/>
    <property type="molecule type" value="Genomic_DNA"/>
</dbReference>
<evidence type="ECO:0000313" key="1">
    <source>
        <dbReference type="EMBL" id="KAG0423554.1"/>
    </source>
</evidence>
<proteinExistence type="predicted"/>
<accession>A0AC60PR37</accession>
<dbReference type="Proteomes" id="UP000805193">
    <property type="component" value="Unassembled WGS sequence"/>
</dbReference>
<gene>
    <name evidence="1" type="ORF">HPB47_000679</name>
</gene>
<comment type="caution">
    <text evidence="1">The sequence shown here is derived from an EMBL/GenBank/DDBJ whole genome shotgun (WGS) entry which is preliminary data.</text>
</comment>
<evidence type="ECO:0000313" key="2">
    <source>
        <dbReference type="Proteomes" id="UP000805193"/>
    </source>
</evidence>
<keyword evidence="2" id="KW-1185">Reference proteome</keyword>